<sequence>MKKRKFKISDILFVVFILLLIIPQTRTPIQVAVNKLKVVIWSPSIEDEEDQNMVTPFQYAVVDLQGETQSILIGKGKVTFISYWATWCPPCIAELPGIQELYKDYGDNVNFILLTQEEPERVQRFIEKRGYELPIYFPQMQAPEILQENSIPTNYVIGTTGKIVIKETGAADWNSAKVRKLIDGLIVNN</sequence>
<dbReference type="SUPFAM" id="SSF52833">
    <property type="entry name" value="Thioredoxin-like"/>
    <property type="match status" value="1"/>
</dbReference>
<organism evidence="2 3">
    <name type="scientific">Maribacter spongiicola</name>
    <dbReference type="NCBI Taxonomy" id="1206753"/>
    <lineage>
        <taxon>Bacteria</taxon>
        <taxon>Pseudomonadati</taxon>
        <taxon>Bacteroidota</taxon>
        <taxon>Flavobacteriia</taxon>
        <taxon>Flavobacteriales</taxon>
        <taxon>Flavobacteriaceae</taxon>
        <taxon>Maribacter</taxon>
    </lineage>
</organism>
<proteinExistence type="predicted"/>
<evidence type="ECO:0000259" key="1">
    <source>
        <dbReference type="PROSITE" id="PS51352"/>
    </source>
</evidence>
<dbReference type="InterPro" id="IPR036249">
    <property type="entry name" value="Thioredoxin-like_sf"/>
</dbReference>
<feature type="domain" description="Thioredoxin" evidence="1">
    <location>
        <begin position="36"/>
        <end position="187"/>
    </location>
</feature>
<dbReference type="InterPro" id="IPR000866">
    <property type="entry name" value="AhpC/TSA"/>
</dbReference>
<accession>A0A4R7K5W8</accession>
<dbReference type="Pfam" id="PF00578">
    <property type="entry name" value="AhpC-TSA"/>
    <property type="match status" value="1"/>
</dbReference>
<protein>
    <submittedName>
        <fullName evidence="2">Thiol-disulfide isomerase/thioredoxin</fullName>
    </submittedName>
</protein>
<name>A0A4R7K5W8_9FLAO</name>
<dbReference type="CDD" id="cd02966">
    <property type="entry name" value="TlpA_like_family"/>
    <property type="match status" value="1"/>
</dbReference>
<dbReference type="Gene3D" id="3.40.30.10">
    <property type="entry name" value="Glutaredoxin"/>
    <property type="match status" value="1"/>
</dbReference>
<gene>
    <name evidence="2" type="ORF">CLV90_0307</name>
</gene>
<dbReference type="InterPro" id="IPR050553">
    <property type="entry name" value="Thioredoxin_ResA/DsbE_sf"/>
</dbReference>
<dbReference type="InterPro" id="IPR013766">
    <property type="entry name" value="Thioredoxin_domain"/>
</dbReference>
<dbReference type="GO" id="GO:0016853">
    <property type="term" value="F:isomerase activity"/>
    <property type="evidence" value="ECO:0007669"/>
    <property type="project" value="UniProtKB-KW"/>
</dbReference>
<comment type="caution">
    <text evidence="2">The sequence shown here is derived from an EMBL/GenBank/DDBJ whole genome shotgun (WGS) entry which is preliminary data.</text>
</comment>
<dbReference type="PANTHER" id="PTHR42852">
    <property type="entry name" value="THIOL:DISULFIDE INTERCHANGE PROTEIN DSBE"/>
    <property type="match status" value="1"/>
</dbReference>
<keyword evidence="2" id="KW-0413">Isomerase</keyword>
<dbReference type="EMBL" id="SOAY01000010">
    <property type="protein sequence ID" value="TDT46261.1"/>
    <property type="molecule type" value="Genomic_DNA"/>
</dbReference>
<keyword evidence="3" id="KW-1185">Reference proteome</keyword>
<evidence type="ECO:0000313" key="2">
    <source>
        <dbReference type="EMBL" id="TDT46261.1"/>
    </source>
</evidence>
<dbReference type="Proteomes" id="UP000294749">
    <property type="component" value="Unassembled WGS sequence"/>
</dbReference>
<dbReference type="GO" id="GO:0016209">
    <property type="term" value="F:antioxidant activity"/>
    <property type="evidence" value="ECO:0007669"/>
    <property type="project" value="InterPro"/>
</dbReference>
<dbReference type="PANTHER" id="PTHR42852:SF17">
    <property type="entry name" value="THIOREDOXIN-LIKE PROTEIN HI_1115"/>
    <property type="match status" value="1"/>
</dbReference>
<dbReference type="RefSeq" id="WP_133685753.1">
    <property type="nucleotide sequence ID" value="NZ_SOAY01000010.1"/>
</dbReference>
<evidence type="ECO:0000313" key="3">
    <source>
        <dbReference type="Proteomes" id="UP000294749"/>
    </source>
</evidence>
<dbReference type="GO" id="GO:0016491">
    <property type="term" value="F:oxidoreductase activity"/>
    <property type="evidence" value="ECO:0007669"/>
    <property type="project" value="InterPro"/>
</dbReference>
<reference evidence="2 3" key="1">
    <citation type="submission" date="2019-03" db="EMBL/GenBank/DDBJ databases">
        <title>Genomic Encyclopedia of Archaeal and Bacterial Type Strains, Phase II (KMG-II): from individual species to whole genera.</title>
        <authorList>
            <person name="Goeker M."/>
        </authorList>
    </citation>
    <scope>NUCLEOTIDE SEQUENCE [LARGE SCALE GENOMIC DNA]</scope>
    <source>
        <strain evidence="2 3">DSM 25233</strain>
    </source>
</reference>
<dbReference type="OrthoDB" id="9815205at2"/>
<dbReference type="PROSITE" id="PS51352">
    <property type="entry name" value="THIOREDOXIN_2"/>
    <property type="match status" value="1"/>
</dbReference>
<dbReference type="AlphaFoldDB" id="A0A4R7K5W8"/>